<dbReference type="PANTHER" id="PTHR35526:SF3">
    <property type="entry name" value="ANTI-SIGMA-F FACTOR RSBW"/>
    <property type="match status" value="1"/>
</dbReference>
<evidence type="ECO:0000313" key="2">
    <source>
        <dbReference type="Proteomes" id="UP001612415"/>
    </source>
</evidence>
<dbReference type="InterPro" id="IPR050267">
    <property type="entry name" value="Anti-sigma-factor_SerPK"/>
</dbReference>
<keyword evidence="1" id="KW-0067">ATP-binding</keyword>
<keyword evidence="2" id="KW-1185">Reference proteome</keyword>
<dbReference type="InterPro" id="IPR036890">
    <property type="entry name" value="HATPase_C_sf"/>
</dbReference>
<reference evidence="1 2" key="1">
    <citation type="submission" date="2024-10" db="EMBL/GenBank/DDBJ databases">
        <title>The Natural Products Discovery Center: Release of the First 8490 Sequenced Strains for Exploring Actinobacteria Biosynthetic Diversity.</title>
        <authorList>
            <person name="Kalkreuter E."/>
            <person name="Kautsar S.A."/>
            <person name="Yang D."/>
            <person name="Bader C.D."/>
            <person name="Teijaro C.N."/>
            <person name="Fluegel L."/>
            <person name="Davis C.M."/>
            <person name="Simpson J.R."/>
            <person name="Lauterbach L."/>
            <person name="Steele A.D."/>
            <person name="Gui C."/>
            <person name="Meng S."/>
            <person name="Li G."/>
            <person name="Viehrig K."/>
            <person name="Ye F."/>
            <person name="Su P."/>
            <person name="Kiefer A.F."/>
            <person name="Nichols A."/>
            <person name="Cepeda A.J."/>
            <person name="Yan W."/>
            <person name="Fan B."/>
            <person name="Jiang Y."/>
            <person name="Adhikari A."/>
            <person name="Zheng C.-J."/>
            <person name="Schuster L."/>
            <person name="Cowan T.M."/>
            <person name="Smanski M.J."/>
            <person name="Chevrette M.G."/>
            <person name="De Carvalho L.P.S."/>
            <person name="Shen B."/>
        </authorList>
    </citation>
    <scope>NUCLEOTIDE SEQUENCE [LARGE SCALE GENOMIC DNA]</scope>
    <source>
        <strain evidence="1 2">NPDC051599</strain>
    </source>
</reference>
<name>A0ABW7Y4S2_STRCE</name>
<organism evidence="1 2">
    <name type="scientific">Streptomyces cellulosae</name>
    <dbReference type="NCBI Taxonomy" id="1968"/>
    <lineage>
        <taxon>Bacteria</taxon>
        <taxon>Bacillati</taxon>
        <taxon>Actinomycetota</taxon>
        <taxon>Actinomycetes</taxon>
        <taxon>Kitasatosporales</taxon>
        <taxon>Streptomycetaceae</taxon>
        <taxon>Streptomyces</taxon>
    </lineage>
</organism>
<dbReference type="EMBL" id="JBITDC010000007">
    <property type="protein sequence ID" value="MFI5677364.1"/>
    <property type="molecule type" value="Genomic_DNA"/>
</dbReference>
<gene>
    <name evidence="1" type="ORF">ACIA8P_22290</name>
</gene>
<comment type="caution">
    <text evidence="1">The sequence shown here is derived from an EMBL/GenBank/DDBJ whole genome shotgun (WGS) entry which is preliminary data.</text>
</comment>
<dbReference type="GO" id="GO:0005524">
    <property type="term" value="F:ATP binding"/>
    <property type="evidence" value="ECO:0007669"/>
    <property type="project" value="UniProtKB-KW"/>
</dbReference>
<dbReference type="Proteomes" id="UP001612415">
    <property type="component" value="Unassembled WGS sequence"/>
</dbReference>
<dbReference type="CDD" id="cd16936">
    <property type="entry name" value="HATPase_RsbW-like"/>
    <property type="match status" value="1"/>
</dbReference>
<protein>
    <submittedName>
        <fullName evidence="1">ATP-binding protein</fullName>
    </submittedName>
</protein>
<evidence type="ECO:0000313" key="1">
    <source>
        <dbReference type="EMBL" id="MFI5677364.1"/>
    </source>
</evidence>
<proteinExistence type="predicted"/>
<dbReference type="PANTHER" id="PTHR35526">
    <property type="entry name" value="ANTI-SIGMA-F FACTOR RSBW-RELATED"/>
    <property type="match status" value="1"/>
</dbReference>
<sequence>MDPSRRAAHRPAQLTHEYSLFAPGDATAPRLCRDFVRAVLFTHDREYLVMPAALCTSELVTNVHLHTKGTAMLRIRLTPARFRVSVFDESPDPPVVAHPARGVVACWGRGLALVAEMADVWGVADERAGRYAKGVWFELGCGAVDRSAFARTGARGAAAGSGSG</sequence>
<accession>A0ABW7Y4S2</accession>
<keyword evidence="1" id="KW-0547">Nucleotide-binding</keyword>
<dbReference type="Gene3D" id="3.30.565.10">
    <property type="entry name" value="Histidine kinase-like ATPase, C-terminal domain"/>
    <property type="match status" value="1"/>
</dbReference>
<dbReference type="RefSeq" id="WP_398658009.1">
    <property type="nucleotide sequence ID" value="NZ_JBITDC010000007.1"/>
</dbReference>